<keyword evidence="2" id="KW-1185">Reference proteome</keyword>
<proteinExistence type="predicted"/>
<evidence type="ECO:0000313" key="1">
    <source>
        <dbReference type="EMBL" id="MBR0652370.1"/>
    </source>
</evidence>
<name>A0ABS5EN36_9PROT</name>
<dbReference type="RefSeq" id="WP_211871082.1">
    <property type="nucleotide sequence ID" value="NZ_JAAEDI010000027.1"/>
</dbReference>
<protein>
    <submittedName>
        <fullName evidence="1">Sulfotransferase family protein</fullName>
    </submittedName>
</protein>
<dbReference type="Proteomes" id="UP000698752">
    <property type="component" value="Unassembled WGS sequence"/>
</dbReference>
<organism evidence="1 2">
    <name type="scientific">Neoroseomonas terrae</name>
    <dbReference type="NCBI Taxonomy" id="424799"/>
    <lineage>
        <taxon>Bacteria</taxon>
        <taxon>Pseudomonadati</taxon>
        <taxon>Pseudomonadota</taxon>
        <taxon>Alphaproteobacteria</taxon>
        <taxon>Acetobacterales</taxon>
        <taxon>Acetobacteraceae</taxon>
        <taxon>Neoroseomonas</taxon>
    </lineage>
</organism>
<sequence>MRAVVIGFPKSGTSTIQEALTRSGLTAAHWRWNDRPIGQLVYEGLFAEGDPFARLHGLDAVTQMDVCQPHLKLNYWPNLDFVVLEAIRARHPRCLMVLNRREPAAIADSIGRWYDMRDRFAISDIPGLPRGFGRRPEELVGWIERHHAAVLARFGGDPAFLDLDVTAPDRLGAALGVRIAWWGRANVNKVAPAAAS</sequence>
<dbReference type="InterPro" id="IPR027417">
    <property type="entry name" value="P-loop_NTPase"/>
</dbReference>
<reference evidence="2" key="1">
    <citation type="journal article" date="2021" name="Syst. Appl. Microbiol.">
        <title>Roseomonas hellenica sp. nov., isolated from roots of wild-growing Alkanna tinctoria.</title>
        <authorList>
            <person name="Rat A."/>
            <person name="Naranjo H.D."/>
            <person name="Lebbe L."/>
            <person name="Cnockaert M."/>
            <person name="Krigas N."/>
            <person name="Grigoriadou K."/>
            <person name="Maloupa E."/>
            <person name="Willems A."/>
        </authorList>
    </citation>
    <scope>NUCLEOTIDE SEQUENCE [LARGE SCALE GENOMIC DNA]</scope>
    <source>
        <strain evidence="2">LMG 31159</strain>
    </source>
</reference>
<dbReference type="EMBL" id="JAAEDI010000027">
    <property type="protein sequence ID" value="MBR0652370.1"/>
    <property type="molecule type" value="Genomic_DNA"/>
</dbReference>
<comment type="caution">
    <text evidence="1">The sequence shown here is derived from an EMBL/GenBank/DDBJ whole genome shotgun (WGS) entry which is preliminary data.</text>
</comment>
<evidence type="ECO:0000313" key="2">
    <source>
        <dbReference type="Proteomes" id="UP000698752"/>
    </source>
</evidence>
<dbReference type="Gene3D" id="3.40.50.300">
    <property type="entry name" value="P-loop containing nucleotide triphosphate hydrolases"/>
    <property type="match status" value="1"/>
</dbReference>
<accession>A0ABS5EN36</accession>
<gene>
    <name evidence="1" type="ORF">GXW78_22125</name>
</gene>
<dbReference type="SUPFAM" id="SSF52540">
    <property type="entry name" value="P-loop containing nucleoside triphosphate hydrolases"/>
    <property type="match status" value="1"/>
</dbReference>